<evidence type="ECO:0000313" key="2">
    <source>
        <dbReference type="Proteomes" id="UP001162834"/>
    </source>
</evidence>
<keyword evidence="2" id="KW-1185">Reference proteome</keyword>
<accession>A0A9E6Y1U9</accession>
<dbReference type="PANTHER" id="PTHR39324:SF1">
    <property type="entry name" value="CALCIUM DODECIN"/>
    <property type="match status" value="1"/>
</dbReference>
<reference evidence="1" key="1">
    <citation type="journal article" date="2022" name="Int. J. Syst. Evol. Microbiol.">
        <title>Pseudomonas aegrilactucae sp. nov. and Pseudomonas morbosilactucae sp. nov., pathogens causing bacterial rot of lettuce in Japan.</title>
        <authorList>
            <person name="Sawada H."/>
            <person name="Fujikawa T."/>
            <person name="Satou M."/>
        </authorList>
    </citation>
    <scope>NUCLEOTIDE SEQUENCE</scope>
    <source>
        <strain evidence="1">0166_1</strain>
    </source>
</reference>
<name>A0A9E6Y1U9_9ACTN</name>
<dbReference type="EMBL" id="CP087164">
    <property type="protein sequence ID" value="UGS38380.1"/>
    <property type="molecule type" value="Genomic_DNA"/>
</dbReference>
<dbReference type="RefSeq" id="WP_259312402.1">
    <property type="nucleotide sequence ID" value="NZ_CP087164.1"/>
</dbReference>
<sequence length="69" mass="7665">MAEATTYKIVEVAGTSTESIAEAMRSGVKRAGETLRNLDWVEVNSIRGHVEGNEIAHFQVEMKIGFRLE</sequence>
<dbReference type="KEGG" id="sbae:DSM104329_04804"/>
<dbReference type="Pfam" id="PF07311">
    <property type="entry name" value="Dodecin"/>
    <property type="match status" value="1"/>
</dbReference>
<dbReference type="Proteomes" id="UP001162834">
    <property type="component" value="Chromosome"/>
</dbReference>
<dbReference type="InterPro" id="IPR050049">
    <property type="entry name" value="Dodecin_bact"/>
</dbReference>
<dbReference type="InterPro" id="IPR009923">
    <property type="entry name" value="Dodecin"/>
</dbReference>
<evidence type="ECO:0000313" key="1">
    <source>
        <dbReference type="EMBL" id="UGS38380.1"/>
    </source>
</evidence>
<protein>
    <submittedName>
        <fullName evidence="1">Dodecin</fullName>
    </submittedName>
</protein>
<dbReference type="AlphaFoldDB" id="A0A9E6Y1U9"/>
<dbReference type="NCBIfam" id="NF043052">
    <property type="entry name" value="DodecBact"/>
    <property type="match status" value="1"/>
</dbReference>
<dbReference type="SUPFAM" id="SSF89807">
    <property type="entry name" value="Dodecin-like"/>
    <property type="match status" value="1"/>
</dbReference>
<dbReference type="InterPro" id="IPR036694">
    <property type="entry name" value="Dodecin-like_sf"/>
</dbReference>
<gene>
    <name evidence="1" type="ORF">DSM104329_04804</name>
</gene>
<organism evidence="1 2">
    <name type="scientific">Capillimicrobium parvum</name>
    <dbReference type="NCBI Taxonomy" id="2884022"/>
    <lineage>
        <taxon>Bacteria</taxon>
        <taxon>Bacillati</taxon>
        <taxon>Actinomycetota</taxon>
        <taxon>Thermoleophilia</taxon>
        <taxon>Solirubrobacterales</taxon>
        <taxon>Capillimicrobiaceae</taxon>
        <taxon>Capillimicrobium</taxon>
    </lineage>
</organism>
<dbReference type="InterPro" id="IPR025543">
    <property type="entry name" value="Dodecin-like"/>
</dbReference>
<dbReference type="PANTHER" id="PTHR39324">
    <property type="entry name" value="CALCIUM DODECIN"/>
    <property type="match status" value="1"/>
</dbReference>
<dbReference type="Gene3D" id="3.30.1660.10">
    <property type="entry name" value="Flavin-binding protein dodecin"/>
    <property type="match status" value="1"/>
</dbReference>
<proteinExistence type="predicted"/>